<dbReference type="AlphaFoldDB" id="A0A7J5YFV4"/>
<accession>A0A7J5YFV4</accession>
<dbReference type="EMBL" id="JAAKFY010000012">
    <property type="protein sequence ID" value="KAF3848342.1"/>
    <property type="molecule type" value="Genomic_DNA"/>
</dbReference>
<keyword evidence="2" id="KW-1185">Reference proteome</keyword>
<gene>
    <name evidence="1" type="ORF">F7725_014839</name>
</gene>
<proteinExistence type="predicted"/>
<dbReference type="Proteomes" id="UP000518266">
    <property type="component" value="Unassembled WGS sequence"/>
</dbReference>
<comment type="caution">
    <text evidence="1">The sequence shown here is derived from an EMBL/GenBank/DDBJ whole genome shotgun (WGS) entry which is preliminary data.</text>
</comment>
<reference evidence="1 2" key="1">
    <citation type="submission" date="2020-03" db="EMBL/GenBank/DDBJ databases">
        <title>Dissostichus mawsoni Genome sequencing and assembly.</title>
        <authorList>
            <person name="Park H."/>
        </authorList>
    </citation>
    <scope>NUCLEOTIDE SEQUENCE [LARGE SCALE GENOMIC DNA]</scope>
    <source>
        <strain evidence="1">DM0001</strain>
        <tissue evidence="1">Muscle</tissue>
    </source>
</reference>
<organism evidence="1 2">
    <name type="scientific">Dissostichus mawsoni</name>
    <name type="common">Antarctic cod</name>
    <dbReference type="NCBI Taxonomy" id="36200"/>
    <lineage>
        <taxon>Eukaryota</taxon>
        <taxon>Metazoa</taxon>
        <taxon>Chordata</taxon>
        <taxon>Craniata</taxon>
        <taxon>Vertebrata</taxon>
        <taxon>Euteleostomi</taxon>
        <taxon>Actinopterygii</taxon>
        <taxon>Neopterygii</taxon>
        <taxon>Teleostei</taxon>
        <taxon>Neoteleostei</taxon>
        <taxon>Acanthomorphata</taxon>
        <taxon>Eupercaria</taxon>
        <taxon>Perciformes</taxon>
        <taxon>Notothenioidei</taxon>
        <taxon>Nototheniidae</taxon>
        <taxon>Dissostichus</taxon>
    </lineage>
</organism>
<protein>
    <submittedName>
        <fullName evidence="1">Uncharacterized protein</fullName>
    </submittedName>
</protein>
<evidence type="ECO:0000313" key="1">
    <source>
        <dbReference type="EMBL" id="KAF3848342.1"/>
    </source>
</evidence>
<sequence length="86" mass="9594">MKVALRYCRSPGEGTLQVALRYCRSPDEGTLQVALRYCRSPARRHSVTNAETLVDKLWNCSSVTSPANETFPLAYRGIQCNTCDPV</sequence>
<name>A0A7J5YFV4_DISMA</name>
<evidence type="ECO:0000313" key="2">
    <source>
        <dbReference type="Proteomes" id="UP000518266"/>
    </source>
</evidence>